<dbReference type="Gene3D" id="3.90.79.10">
    <property type="entry name" value="Nucleoside Triphosphate Pyrophosphohydrolase"/>
    <property type="match status" value="1"/>
</dbReference>
<feature type="domain" description="Nudix hydrolase" evidence="7">
    <location>
        <begin position="18"/>
        <end position="141"/>
    </location>
</feature>
<comment type="caution">
    <text evidence="8">The sequence shown here is derived from an EMBL/GenBank/DDBJ whole genome shotgun (WGS) entry which is preliminary data.</text>
</comment>
<proteinExistence type="inferred from homology"/>
<dbReference type="PANTHER" id="PTHR43758:SF2">
    <property type="entry name" value="OXIDIZED PURINE NUCLEOSIDE TRIPHOSPHATE HYDROLASE"/>
    <property type="match status" value="1"/>
</dbReference>
<keyword evidence="5" id="KW-0460">Magnesium</keyword>
<dbReference type="PRINTS" id="PR00502">
    <property type="entry name" value="NUDIXFAMILY"/>
</dbReference>
<dbReference type="GO" id="GO:0046872">
    <property type="term" value="F:metal ion binding"/>
    <property type="evidence" value="ECO:0007669"/>
    <property type="project" value="UniProtKB-KW"/>
</dbReference>
<dbReference type="Proteomes" id="UP000051612">
    <property type="component" value="Unassembled WGS sequence"/>
</dbReference>
<dbReference type="SUPFAM" id="SSF55811">
    <property type="entry name" value="Nudix"/>
    <property type="match status" value="1"/>
</dbReference>
<dbReference type="PATRIC" id="fig|1423772.3.peg.1958"/>
<dbReference type="CDD" id="cd18875">
    <property type="entry name" value="NUDIX_Hydrolase"/>
    <property type="match status" value="1"/>
</dbReference>
<evidence type="ECO:0000313" key="9">
    <source>
        <dbReference type="Proteomes" id="UP000051612"/>
    </source>
</evidence>
<evidence type="ECO:0000256" key="1">
    <source>
        <dbReference type="ARBA" id="ARBA00001946"/>
    </source>
</evidence>
<reference evidence="8 9" key="1">
    <citation type="journal article" date="2015" name="Genome Announc.">
        <title>Expanding the biotechnology potential of lactobacilli through comparative genomics of 213 strains and associated genera.</title>
        <authorList>
            <person name="Sun Z."/>
            <person name="Harris H.M."/>
            <person name="McCann A."/>
            <person name="Guo C."/>
            <person name="Argimon S."/>
            <person name="Zhang W."/>
            <person name="Yang X."/>
            <person name="Jeffery I.B."/>
            <person name="Cooney J.C."/>
            <person name="Kagawa T.F."/>
            <person name="Liu W."/>
            <person name="Song Y."/>
            <person name="Salvetti E."/>
            <person name="Wrobel A."/>
            <person name="Rasinkangas P."/>
            <person name="Parkhill J."/>
            <person name="Rea M.C."/>
            <person name="O'Sullivan O."/>
            <person name="Ritari J."/>
            <person name="Douillard F.P."/>
            <person name="Paul Ross R."/>
            <person name="Yang R."/>
            <person name="Briner A.E."/>
            <person name="Felis G.E."/>
            <person name="de Vos W.M."/>
            <person name="Barrangou R."/>
            <person name="Klaenhammer T.R."/>
            <person name="Caufield P.W."/>
            <person name="Cui Y."/>
            <person name="Zhang H."/>
            <person name="O'Toole P.W."/>
        </authorList>
    </citation>
    <scope>NUCLEOTIDE SEQUENCE [LARGE SCALE GENOMIC DNA]</scope>
    <source>
        <strain evidence="8 9">DSM 20452</strain>
    </source>
</reference>
<evidence type="ECO:0000313" key="8">
    <source>
        <dbReference type="EMBL" id="KRM70308.1"/>
    </source>
</evidence>
<dbReference type="PROSITE" id="PS00893">
    <property type="entry name" value="NUDIX_BOX"/>
    <property type="match status" value="1"/>
</dbReference>
<sequence length="157" mass="18318">MRFSALYKGVNLMARTETIELTNMCLLRNGEQVLVENRRKKEWPGITFPGGHVELGESFHQAMIREFFEETGLTLLDPKLCGIKQFFVNETRYIVLLYRATKFSGDLRSSSEGEIFWLPERDLLKQDLAKTFAEMYKVFADDTLSEIYQVQDNINLY</sequence>
<comment type="similarity">
    <text evidence="2 6">Belongs to the Nudix hydrolase family.</text>
</comment>
<keyword evidence="4 6" id="KW-0378">Hydrolase</keyword>
<evidence type="ECO:0000256" key="4">
    <source>
        <dbReference type="ARBA" id="ARBA00022801"/>
    </source>
</evidence>
<dbReference type="AlphaFoldDB" id="A0A0R2AX95"/>
<dbReference type="PANTHER" id="PTHR43758">
    <property type="entry name" value="7,8-DIHYDRO-8-OXOGUANINE TRIPHOSPHATASE"/>
    <property type="match status" value="1"/>
</dbReference>
<dbReference type="PROSITE" id="PS51462">
    <property type="entry name" value="NUDIX"/>
    <property type="match status" value="1"/>
</dbReference>
<evidence type="ECO:0000259" key="7">
    <source>
        <dbReference type="PROSITE" id="PS51462"/>
    </source>
</evidence>
<dbReference type="InterPro" id="IPR020476">
    <property type="entry name" value="Nudix_hydrolase"/>
</dbReference>
<accession>A0A0R2AX95</accession>
<dbReference type="EMBL" id="AYYN01000176">
    <property type="protein sequence ID" value="KRM70308.1"/>
    <property type="molecule type" value="Genomic_DNA"/>
</dbReference>
<name>A0A0R2AX95_9LACO</name>
<dbReference type="GO" id="GO:0005737">
    <property type="term" value="C:cytoplasm"/>
    <property type="evidence" value="ECO:0007669"/>
    <property type="project" value="TreeGrafter"/>
</dbReference>
<evidence type="ECO:0000256" key="5">
    <source>
        <dbReference type="ARBA" id="ARBA00022842"/>
    </source>
</evidence>
<keyword evidence="3" id="KW-0479">Metal-binding</keyword>
<evidence type="ECO:0000256" key="6">
    <source>
        <dbReference type="RuleBase" id="RU003476"/>
    </source>
</evidence>
<dbReference type="GO" id="GO:0016818">
    <property type="term" value="F:hydrolase activity, acting on acid anhydrides, in phosphorus-containing anhydrides"/>
    <property type="evidence" value="ECO:0007669"/>
    <property type="project" value="TreeGrafter"/>
</dbReference>
<organism evidence="8 9">
    <name type="scientific">Ligilactobacillus murinus DSM 20452 = NBRC 14221</name>
    <dbReference type="NCBI Taxonomy" id="1423772"/>
    <lineage>
        <taxon>Bacteria</taxon>
        <taxon>Bacillati</taxon>
        <taxon>Bacillota</taxon>
        <taxon>Bacilli</taxon>
        <taxon>Lactobacillales</taxon>
        <taxon>Lactobacillaceae</taxon>
        <taxon>Ligilactobacillus</taxon>
    </lineage>
</organism>
<gene>
    <name evidence="8" type="ORF">FC48_GL001836</name>
</gene>
<dbReference type="InterPro" id="IPR020084">
    <property type="entry name" value="NUDIX_hydrolase_CS"/>
</dbReference>
<dbReference type="InterPro" id="IPR015797">
    <property type="entry name" value="NUDIX_hydrolase-like_dom_sf"/>
</dbReference>
<evidence type="ECO:0000256" key="3">
    <source>
        <dbReference type="ARBA" id="ARBA00022723"/>
    </source>
</evidence>
<dbReference type="Pfam" id="PF00293">
    <property type="entry name" value="NUDIX"/>
    <property type="match status" value="1"/>
</dbReference>
<comment type="cofactor">
    <cofactor evidence="1">
        <name>Mg(2+)</name>
        <dbReference type="ChEBI" id="CHEBI:18420"/>
    </cofactor>
</comment>
<dbReference type="InterPro" id="IPR000086">
    <property type="entry name" value="NUDIX_hydrolase_dom"/>
</dbReference>
<protein>
    <recommendedName>
        <fullName evidence="7">Nudix hydrolase domain-containing protein</fullName>
    </recommendedName>
</protein>
<evidence type="ECO:0000256" key="2">
    <source>
        <dbReference type="ARBA" id="ARBA00005582"/>
    </source>
</evidence>